<dbReference type="Pfam" id="PF03061">
    <property type="entry name" value="4HBT"/>
    <property type="match status" value="1"/>
</dbReference>
<keyword evidence="2 4" id="KW-0378">Hydrolase</keyword>
<dbReference type="InterPro" id="IPR006683">
    <property type="entry name" value="Thioestr_dom"/>
</dbReference>
<dbReference type="EC" id="3.1.2.-" evidence="4"/>
<organism evidence="4 5">
    <name type="scientific">Gordonia hydrophobica</name>
    <dbReference type="NCBI Taxonomy" id="40516"/>
    <lineage>
        <taxon>Bacteria</taxon>
        <taxon>Bacillati</taxon>
        <taxon>Actinomycetota</taxon>
        <taxon>Actinomycetes</taxon>
        <taxon>Mycobacteriales</taxon>
        <taxon>Gordoniaceae</taxon>
        <taxon>Gordonia</taxon>
    </lineage>
</organism>
<evidence type="ECO:0000256" key="2">
    <source>
        <dbReference type="ARBA" id="ARBA00022801"/>
    </source>
</evidence>
<dbReference type="InterPro" id="IPR039298">
    <property type="entry name" value="ACOT13"/>
</dbReference>
<dbReference type="Gene3D" id="3.10.129.10">
    <property type="entry name" value="Hotdog Thioesterase"/>
    <property type="match status" value="1"/>
</dbReference>
<dbReference type="GO" id="GO:0016787">
    <property type="term" value="F:hydrolase activity"/>
    <property type="evidence" value="ECO:0007669"/>
    <property type="project" value="UniProtKB-KW"/>
</dbReference>
<name>A0ABZ2U203_9ACTN</name>
<sequence length="143" mass="14581">MTATLSTIADRWIHRVLLTSPVARTLGLTLVSATPESVTMGLPYTDESITVPGVLHGGVIATLIDTVAAAASASGLADNADVTGGATSDLTIHYLLPGTTDLTATAQVVSRTRSATLSDISVRDVSGALIATGVATSRFFRSP</sequence>
<dbReference type="SUPFAM" id="SSF54637">
    <property type="entry name" value="Thioesterase/thiol ester dehydrase-isomerase"/>
    <property type="match status" value="1"/>
</dbReference>
<keyword evidence="5" id="KW-1185">Reference proteome</keyword>
<dbReference type="EMBL" id="CP136137">
    <property type="protein sequence ID" value="WYY06674.1"/>
    <property type="molecule type" value="Genomic_DNA"/>
</dbReference>
<gene>
    <name evidence="4" type="ORF">RVF87_16660</name>
</gene>
<accession>A0ABZ2U203</accession>
<dbReference type="InterPro" id="IPR029069">
    <property type="entry name" value="HotDog_dom_sf"/>
</dbReference>
<evidence type="ECO:0000313" key="5">
    <source>
        <dbReference type="Proteomes" id="UP001479933"/>
    </source>
</evidence>
<feature type="domain" description="Thioesterase" evidence="3">
    <location>
        <begin position="53"/>
        <end position="130"/>
    </location>
</feature>
<dbReference type="NCBIfam" id="TIGR00369">
    <property type="entry name" value="unchar_dom_1"/>
    <property type="match status" value="1"/>
</dbReference>
<dbReference type="RefSeq" id="WP_157086177.1">
    <property type="nucleotide sequence ID" value="NZ_CP136137.1"/>
</dbReference>
<dbReference type="InterPro" id="IPR003736">
    <property type="entry name" value="PAAI_dom"/>
</dbReference>
<evidence type="ECO:0000259" key="3">
    <source>
        <dbReference type="Pfam" id="PF03061"/>
    </source>
</evidence>
<dbReference type="PANTHER" id="PTHR21660:SF1">
    <property type="entry name" value="ACYL-COENZYME A THIOESTERASE 13"/>
    <property type="match status" value="1"/>
</dbReference>
<dbReference type="PANTHER" id="PTHR21660">
    <property type="entry name" value="THIOESTERASE SUPERFAMILY MEMBER-RELATED"/>
    <property type="match status" value="1"/>
</dbReference>
<evidence type="ECO:0000256" key="1">
    <source>
        <dbReference type="ARBA" id="ARBA00008324"/>
    </source>
</evidence>
<evidence type="ECO:0000313" key="4">
    <source>
        <dbReference type="EMBL" id="WYY06674.1"/>
    </source>
</evidence>
<dbReference type="Proteomes" id="UP001479933">
    <property type="component" value="Chromosome"/>
</dbReference>
<protein>
    <submittedName>
        <fullName evidence="4">PaaI family thioesterase</fullName>
        <ecNumber evidence="4">3.1.2.-</ecNumber>
    </submittedName>
</protein>
<proteinExistence type="inferred from homology"/>
<comment type="similarity">
    <text evidence="1">Belongs to the thioesterase PaaI family.</text>
</comment>
<dbReference type="CDD" id="cd03443">
    <property type="entry name" value="PaaI_thioesterase"/>
    <property type="match status" value="1"/>
</dbReference>
<reference evidence="4 5" key="1">
    <citation type="journal article" date="2023" name="Virus Evol.">
        <title>Computational host range prediction-The good, the bad, and the ugly.</title>
        <authorList>
            <person name="Howell A.A."/>
            <person name="Versoza C.J."/>
            <person name="Pfeifer S.P."/>
        </authorList>
    </citation>
    <scope>NUCLEOTIDE SEQUENCE [LARGE SCALE GENOMIC DNA]</scope>
    <source>
        <strain evidence="4 5">1610/1b</strain>
    </source>
</reference>